<organism evidence="1 2">
    <name type="scientific">Auriscalpium vulgare</name>
    <dbReference type="NCBI Taxonomy" id="40419"/>
    <lineage>
        <taxon>Eukaryota</taxon>
        <taxon>Fungi</taxon>
        <taxon>Dikarya</taxon>
        <taxon>Basidiomycota</taxon>
        <taxon>Agaricomycotina</taxon>
        <taxon>Agaricomycetes</taxon>
        <taxon>Russulales</taxon>
        <taxon>Auriscalpiaceae</taxon>
        <taxon>Auriscalpium</taxon>
    </lineage>
</organism>
<comment type="caution">
    <text evidence="1">The sequence shown here is derived from an EMBL/GenBank/DDBJ whole genome shotgun (WGS) entry which is preliminary data.</text>
</comment>
<accession>A0ACB8RQV2</accession>
<keyword evidence="2" id="KW-1185">Reference proteome</keyword>
<evidence type="ECO:0000313" key="2">
    <source>
        <dbReference type="Proteomes" id="UP000814033"/>
    </source>
</evidence>
<sequence>MRIDREMEERKSVERERKVLVLGASYLVAISSVNRHRSPNSGTSTLLRQLRIVHQHGLPLDTRISFRPIVWGHLLESVHAVLHGLRHLEMKFKRAISLSHRDTVLNYKYLSNDPSSALDSRIATAIYELWQDEVMPSLMEYSANFYLPENATYFLDAALRICLPDYVPTDEDVLHTHTRCNGVSEERLEFDTFSLRLINVRSQSLDRLKWMHTFDPADLYCLVLCVGTVDYDRIPAGDTLSPLDRYLALVSELFSLTSPLVLRDIPVLFLFTKSDVLSAKLSRAPLNEHVSSFPPGADPLDVAAAAKYIVRSTMEARGSAVRVASRPLLMNLTDTLDTRALTILAQAVGHPH</sequence>
<gene>
    <name evidence="1" type="ORF">FA95DRAFT_1679881</name>
</gene>
<dbReference type="Proteomes" id="UP000814033">
    <property type="component" value="Unassembled WGS sequence"/>
</dbReference>
<protein>
    <submittedName>
        <fullName evidence="1">Uncharacterized protein</fullName>
    </submittedName>
</protein>
<dbReference type="EMBL" id="MU275929">
    <property type="protein sequence ID" value="KAI0046302.1"/>
    <property type="molecule type" value="Genomic_DNA"/>
</dbReference>
<reference evidence="1" key="2">
    <citation type="journal article" date="2022" name="New Phytol.">
        <title>Evolutionary transition to the ectomycorrhizal habit in the genomes of a hyperdiverse lineage of mushroom-forming fungi.</title>
        <authorList>
            <person name="Looney B."/>
            <person name="Miyauchi S."/>
            <person name="Morin E."/>
            <person name="Drula E."/>
            <person name="Courty P.E."/>
            <person name="Kohler A."/>
            <person name="Kuo A."/>
            <person name="LaButti K."/>
            <person name="Pangilinan J."/>
            <person name="Lipzen A."/>
            <person name="Riley R."/>
            <person name="Andreopoulos W."/>
            <person name="He G."/>
            <person name="Johnson J."/>
            <person name="Nolan M."/>
            <person name="Tritt A."/>
            <person name="Barry K.W."/>
            <person name="Grigoriev I.V."/>
            <person name="Nagy L.G."/>
            <person name="Hibbett D."/>
            <person name="Henrissat B."/>
            <person name="Matheny P.B."/>
            <person name="Labbe J."/>
            <person name="Martin F.M."/>
        </authorList>
    </citation>
    <scope>NUCLEOTIDE SEQUENCE</scope>
    <source>
        <strain evidence="1">FP105234-sp</strain>
    </source>
</reference>
<reference evidence="1" key="1">
    <citation type="submission" date="2021-02" db="EMBL/GenBank/DDBJ databases">
        <authorList>
            <consortium name="DOE Joint Genome Institute"/>
            <person name="Ahrendt S."/>
            <person name="Looney B.P."/>
            <person name="Miyauchi S."/>
            <person name="Morin E."/>
            <person name="Drula E."/>
            <person name="Courty P.E."/>
            <person name="Chicoki N."/>
            <person name="Fauchery L."/>
            <person name="Kohler A."/>
            <person name="Kuo A."/>
            <person name="Labutti K."/>
            <person name="Pangilinan J."/>
            <person name="Lipzen A."/>
            <person name="Riley R."/>
            <person name="Andreopoulos W."/>
            <person name="He G."/>
            <person name="Johnson J."/>
            <person name="Barry K.W."/>
            <person name="Grigoriev I.V."/>
            <person name="Nagy L."/>
            <person name="Hibbett D."/>
            <person name="Henrissat B."/>
            <person name="Matheny P.B."/>
            <person name="Labbe J."/>
            <person name="Martin F."/>
        </authorList>
    </citation>
    <scope>NUCLEOTIDE SEQUENCE</scope>
    <source>
        <strain evidence="1">FP105234-sp</strain>
    </source>
</reference>
<proteinExistence type="predicted"/>
<name>A0ACB8RQV2_9AGAM</name>
<evidence type="ECO:0000313" key="1">
    <source>
        <dbReference type="EMBL" id="KAI0046302.1"/>
    </source>
</evidence>